<dbReference type="InterPro" id="IPR022128">
    <property type="entry name" value="FhaA_N"/>
</dbReference>
<reference evidence="2 3" key="1">
    <citation type="submission" date="2024-09" db="EMBL/GenBank/DDBJ databases">
        <authorList>
            <person name="Sun Q."/>
            <person name="Mori K."/>
        </authorList>
    </citation>
    <scope>NUCLEOTIDE SEQUENCE [LARGE SCALE GENOMIC DNA]</scope>
    <source>
        <strain evidence="2 3">JCM 4414</strain>
    </source>
</reference>
<organism evidence="2 3">
    <name type="scientific">Streptomyces roseoviridis</name>
    <dbReference type="NCBI Taxonomy" id="67361"/>
    <lineage>
        <taxon>Bacteria</taxon>
        <taxon>Bacillati</taxon>
        <taxon>Actinomycetota</taxon>
        <taxon>Actinomycetes</taxon>
        <taxon>Kitasatosporales</taxon>
        <taxon>Streptomycetaceae</taxon>
        <taxon>Streptomyces</taxon>
    </lineage>
</organism>
<keyword evidence="3" id="KW-1185">Reference proteome</keyword>
<comment type="caution">
    <text evidence="2">The sequence shown here is derived from an EMBL/GenBank/DDBJ whole genome shotgun (WGS) entry which is preliminary data.</text>
</comment>
<feature type="domain" description="FhaA N-terminal" evidence="1">
    <location>
        <begin position="6"/>
        <end position="108"/>
    </location>
</feature>
<accession>A0ABV5QXC2</accession>
<proteinExistence type="predicted"/>
<evidence type="ECO:0000259" key="1">
    <source>
        <dbReference type="Pfam" id="PF12401"/>
    </source>
</evidence>
<dbReference type="Pfam" id="PF12401">
    <property type="entry name" value="FhaA_N"/>
    <property type="match status" value="1"/>
</dbReference>
<dbReference type="EMBL" id="JBHMCT010000014">
    <property type="protein sequence ID" value="MFB9557296.1"/>
    <property type="molecule type" value="Genomic_DNA"/>
</dbReference>
<evidence type="ECO:0000313" key="2">
    <source>
        <dbReference type="EMBL" id="MFB9557296.1"/>
    </source>
</evidence>
<dbReference type="InterPro" id="IPR042287">
    <property type="entry name" value="FhaA_N_sf"/>
</dbReference>
<gene>
    <name evidence="2" type="ORF">ACFFTP_24300</name>
</gene>
<evidence type="ECO:0000313" key="3">
    <source>
        <dbReference type="Proteomes" id="UP001589716"/>
    </source>
</evidence>
<protein>
    <submittedName>
        <fullName evidence="2">DUF3662 domain-containing protein</fullName>
    </submittedName>
</protein>
<name>A0ABV5QXC2_9ACTN</name>
<sequence>MAWQSLTRWERALERWQSALVSRLRPTHEPVELIDALHQECDSNAVVCSESRVVVPNAFEVELDSRVFAELVRNGCGDVGVMLTDNLARHGRRQGYEWAGPLTVHVTPRPLPSGDPYRVRSGPMAHVRADAFPPEG</sequence>
<dbReference type="RefSeq" id="WP_345484115.1">
    <property type="nucleotide sequence ID" value="NZ_BAAAWU010000001.1"/>
</dbReference>
<dbReference type="Gene3D" id="3.30.2320.60">
    <property type="entry name" value="FhaA, phosphopeptide-binding domain (DUF3662)"/>
    <property type="match status" value="1"/>
</dbReference>
<dbReference type="Proteomes" id="UP001589716">
    <property type="component" value="Unassembled WGS sequence"/>
</dbReference>